<evidence type="ECO:0000256" key="1">
    <source>
        <dbReference type="SAM" id="Phobius"/>
    </source>
</evidence>
<protein>
    <submittedName>
        <fullName evidence="2">Uncharacterized protein</fullName>
    </submittedName>
</protein>
<dbReference type="Pfam" id="PF03140">
    <property type="entry name" value="DUF247"/>
    <property type="match status" value="1"/>
</dbReference>
<organism evidence="2 3">
    <name type="scientific">Vigna unguiculata</name>
    <name type="common">Cowpea</name>
    <dbReference type="NCBI Taxonomy" id="3917"/>
    <lineage>
        <taxon>Eukaryota</taxon>
        <taxon>Viridiplantae</taxon>
        <taxon>Streptophyta</taxon>
        <taxon>Embryophyta</taxon>
        <taxon>Tracheophyta</taxon>
        <taxon>Spermatophyta</taxon>
        <taxon>Magnoliopsida</taxon>
        <taxon>eudicotyledons</taxon>
        <taxon>Gunneridae</taxon>
        <taxon>Pentapetalae</taxon>
        <taxon>rosids</taxon>
        <taxon>fabids</taxon>
        <taxon>Fabales</taxon>
        <taxon>Fabaceae</taxon>
        <taxon>Papilionoideae</taxon>
        <taxon>50 kb inversion clade</taxon>
        <taxon>NPAAA clade</taxon>
        <taxon>indigoferoid/millettioid clade</taxon>
        <taxon>Phaseoleae</taxon>
        <taxon>Vigna</taxon>
    </lineage>
</organism>
<evidence type="ECO:0000313" key="3">
    <source>
        <dbReference type="Proteomes" id="UP000501690"/>
    </source>
</evidence>
<proteinExistence type="predicted"/>
<dbReference type="Proteomes" id="UP000501690">
    <property type="component" value="Linkage Group LG9"/>
</dbReference>
<dbReference type="InterPro" id="IPR004158">
    <property type="entry name" value="DUF247_pln"/>
</dbReference>
<keyword evidence="3" id="KW-1185">Reference proteome</keyword>
<dbReference type="PANTHER" id="PTHR31549:SF191">
    <property type="entry name" value="DUF247 DOMAIN PROTEIN"/>
    <property type="match status" value="1"/>
</dbReference>
<keyword evidence="1" id="KW-0472">Membrane</keyword>
<accession>A0A4D6MXQ6</accession>
<dbReference type="EMBL" id="CP039353">
    <property type="protein sequence ID" value="QCE05432.1"/>
    <property type="molecule type" value="Genomic_DNA"/>
</dbReference>
<keyword evidence="1" id="KW-0812">Transmembrane</keyword>
<dbReference type="PANTHER" id="PTHR31549">
    <property type="entry name" value="PROTEIN, PUTATIVE (DUF247)-RELATED-RELATED"/>
    <property type="match status" value="1"/>
</dbReference>
<feature type="transmembrane region" description="Helical" evidence="1">
    <location>
        <begin position="424"/>
        <end position="445"/>
    </location>
</feature>
<name>A0A4D6MXQ6_VIGUN</name>
<evidence type="ECO:0000313" key="2">
    <source>
        <dbReference type="EMBL" id="QCE05432.1"/>
    </source>
</evidence>
<reference evidence="2 3" key="1">
    <citation type="submission" date="2019-04" db="EMBL/GenBank/DDBJ databases">
        <title>An improved genome assembly and genetic linkage map for asparagus bean, Vigna unguiculata ssp. sesquipedialis.</title>
        <authorList>
            <person name="Xia Q."/>
            <person name="Zhang R."/>
            <person name="Dong Y."/>
        </authorList>
    </citation>
    <scope>NUCLEOTIDE SEQUENCE [LARGE SCALE GENOMIC DNA]</scope>
    <source>
        <tissue evidence="2">Leaf</tissue>
    </source>
</reference>
<keyword evidence="1" id="KW-1133">Transmembrane helix</keyword>
<dbReference type="OrthoDB" id="1849062at2759"/>
<gene>
    <name evidence="2" type="ORF">DEO72_LG9g435</name>
</gene>
<dbReference type="AlphaFoldDB" id="A0A4D6MXQ6"/>
<dbReference type="Gramene" id="Vigun07g041100.1.v1.2">
    <property type="protein sequence ID" value="Vigun07g041100.1.v1.2"/>
    <property type="gene ID" value="Vigun07g041100.v1.2"/>
</dbReference>
<sequence>MAENSKKVRIEERLARLQNTSDRSEAGLKAKIQRVPRHLVGDGTMHYEKHFTPKLMSLGPIHYGAPELQLGEQYKQMWAAMFFRSTDQTSQFLFGKIAENVEALKELFAPDLFTGNHLFLKYSEQGFSSMEEMISWTLLVDGCALLRILEYAQQWEKKMNVRVEQLMLVVQDVLLLENQLPYPLLKLLWRGSNDGELMETMKKFLRCDEWAAANGYKERMEFEEPTHLLHLQLSLVLYDSPPKDTKYFETGLVRPVKTEYYSATEGFVMTYRNITELKAAGVELKSSRTNRLSDISFSRGRFRSKLRLPVMIMDETTATSTLNVIAYEMCPDFANYGFCDHISFLKSLIETPDDVKALRSARILVNNLGSDQDVLNLFTTISSNLVPNMEKYAHVMFQIEKHYSHKSLPTWIALGYNTYFSNPWSIIAFLAALLGLVLTLIQTIYC</sequence>